<sequence length="731" mass="84229">MKQLIILLIIFNLLSCSNRQVNLDSNSLSEYTIVSDNRAVADTLNVYFKKALGVELPIASDIKGNKKYIHLKDNSDFLTDYMSLSFSEYSITVQGNNSKMLSYGVYEFLENFLGVRWYSTDLTVVPEITSFNIPLDKEIIYKPSVTTRTVHSRLFYKDSSFADKLKVSNEAFPNYVPNARVHTFHRFIPYDKFYDNHPEYYALRNGKRLATQLCLTNEKVLEIVKDSVASFFKKHDLSTVISVSQDDNTQYCMCDSCSEIHEREGSPAGSMIYFVNQIAKYFPNKTISTLAYQYTRKPPITRPESNVLITLCSIECDRSVPIDEGCKNFQKDLQGWSKLTQNIRIWDYTTQFTNFLAPFPNWATIKPNINLFVNNNAKWIFEQHSNNPSELFELRSYLMAKLLWNPDLDSDIIIKDFTNGYYGSGGIFIAKYIEEIQFQLNEAKPFFLFLYGDPSQAFDTYLSPENLNYYDSLFKEALASVPKQSGYYNRIERARLSIDYAILEAYRKNFSKQYPLKRTKNKVTMINPNVLERLNDFDHVTNKNDIILMNEMGFTVDQYVINYQNALKLASKNNLASDKKVSLLTNPKKYANEDPQVLTDGALGGNSFYSNWLGFEGNDLDAIIDLDSIQVINNLSLNFLQVTNHIVFYPLQVQFEISRDSVSWKSFPIILNELSLSPKSKVNDIQTFSQVVNKEKARYIRVIGSNIEKAPLWHHGADLPSWIFADELIVE</sequence>
<protein>
    <recommendedName>
        <fullName evidence="2">F5/8 type C domain-containing protein</fullName>
    </recommendedName>
</protein>
<dbReference type="PANTHER" id="PTHR47406:SF2">
    <property type="entry name" value="ALPHA GLUCURONIDASE N-TERMINAL DOMAIN-CONTAINING PROTEIN"/>
    <property type="match status" value="1"/>
</dbReference>
<dbReference type="PANTHER" id="PTHR47406">
    <property type="entry name" value="COAGULATION FACTOR 5/8 TYPE, C-TERMINAL"/>
    <property type="match status" value="1"/>
</dbReference>
<proteinExistence type="predicted"/>
<dbReference type="Gene3D" id="2.60.120.260">
    <property type="entry name" value="Galactose-binding domain-like"/>
    <property type="match status" value="1"/>
</dbReference>
<evidence type="ECO:0000313" key="1">
    <source>
        <dbReference type="EMBL" id="ABB86528.1"/>
    </source>
</evidence>
<dbReference type="AlphaFoldDB" id="Q2VBU3"/>
<dbReference type="InterPro" id="IPR032287">
    <property type="entry name" value="DUF4838"/>
</dbReference>
<evidence type="ECO:0008006" key="2">
    <source>
        <dbReference type="Google" id="ProtNLM"/>
    </source>
</evidence>
<dbReference type="Pfam" id="PF16126">
    <property type="entry name" value="DUF4838"/>
    <property type="match status" value="1"/>
</dbReference>
<dbReference type="EMBL" id="DQ272742">
    <property type="protein sequence ID" value="ABB86528.1"/>
    <property type="molecule type" value="Genomic_DNA"/>
</dbReference>
<reference evidence="1" key="1">
    <citation type="journal article" date="2005" name="Appl. Environ. Microbiol.">
        <title>Sequence and expression analyses of Cytophaga-like hydrolases in a Western arctic metagenomic library and the Sargasso Sea.</title>
        <authorList>
            <person name="Cottrell M.T."/>
            <person name="Yu L."/>
            <person name="Kirchman D.L."/>
        </authorList>
    </citation>
    <scope>NUCLEOTIDE SEQUENCE</scope>
</reference>
<name>Q2VBU3_9BACT</name>
<organism evidence="1">
    <name type="scientific">uncultured Bacteroidetes bacterium 'SBI2-18 P41A3'</name>
    <dbReference type="NCBI Taxonomy" id="358068"/>
    <lineage>
        <taxon>Bacteria</taxon>
        <taxon>Pseudomonadati</taxon>
        <taxon>Bacteroidota</taxon>
        <taxon>environmental samples</taxon>
    </lineage>
</organism>
<accession>Q2VBU3</accession>